<dbReference type="EMBL" id="JBHSLU010000127">
    <property type="protein sequence ID" value="MFC5508951.1"/>
    <property type="molecule type" value="Genomic_DNA"/>
</dbReference>
<accession>A0ABW0P8H3</accession>
<organism evidence="1 2">
    <name type="scientific">Bosea massiliensis</name>
    <dbReference type="NCBI Taxonomy" id="151419"/>
    <lineage>
        <taxon>Bacteria</taxon>
        <taxon>Pseudomonadati</taxon>
        <taxon>Pseudomonadota</taxon>
        <taxon>Alphaproteobacteria</taxon>
        <taxon>Hyphomicrobiales</taxon>
        <taxon>Boseaceae</taxon>
        <taxon>Bosea</taxon>
    </lineage>
</organism>
<keyword evidence="2" id="KW-1185">Reference proteome</keyword>
<gene>
    <name evidence="1" type="ORF">ACFPN9_27340</name>
</gene>
<evidence type="ECO:0008006" key="3">
    <source>
        <dbReference type="Google" id="ProtNLM"/>
    </source>
</evidence>
<proteinExistence type="predicted"/>
<dbReference type="Proteomes" id="UP001596060">
    <property type="component" value="Unassembled WGS sequence"/>
</dbReference>
<sequence length="228" mass="26120">MTTKRQILSLYRPLLERHSDLALIQAKFGPLVVLKPIHHLIRGFRVQRTAYSDYPEYHWDVGFTFWHKASVYGVAGTNFVTPDIKTMYWSHPHHEAAFIDSIETEILPILRSVGTIQALLSFSHPMEPRWRWRLELPVNQMCLQAALGDFAAVARASAEMRAKGPLQLPWWGEETYGDMMEGLLPFCEAGDRAGVAALLHHWEDNFIATHGLQALHEKTPFPVEHRSE</sequence>
<protein>
    <recommendedName>
        <fullName evidence="3">DUF4304 domain-containing protein</fullName>
    </recommendedName>
</protein>
<evidence type="ECO:0000313" key="2">
    <source>
        <dbReference type="Proteomes" id="UP001596060"/>
    </source>
</evidence>
<reference evidence="2" key="1">
    <citation type="journal article" date="2019" name="Int. J. Syst. Evol. Microbiol.">
        <title>The Global Catalogue of Microorganisms (GCM) 10K type strain sequencing project: providing services to taxonomists for standard genome sequencing and annotation.</title>
        <authorList>
            <consortium name="The Broad Institute Genomics Platform"/>
            <consortium name="The Broad Institute Genome Sequencing Center for Infectious Disease"/>
            <person name="Wu L."/>
            <person name="Ma J."/>
        </authorList>
    </citation>
    <scope>NUCLEOTIDE SEQUENCE [LARGE SCALE GENOMIC DNA]</scope>
    <source>
        <strain evidence="2">CCUG 43117</strain>
    </source>
</reference>
<evidence type="ECO:0000313" key="1">
    <source>
        <dbReference type="EMBL" id="MFC5508951.1"/>
    </source>
</evidence>
<comment type="caution">
    <text evidence="1">The sequence shown here is derived from an EMBL/GenBank/DDBJ whole genome shotgun (WGS) entry which is preliminary data.</text>
</comment>
<name>A0ABW0P8H3_9HYPH</name>
<dbReference type="RefSeq" id="WP_066723891.1">
    <property type="nucleotide sequence ID" value="NZ_JBHSLU010000127.1"/>
</dbReference>